<feature type="domain" description="Beta-Casp" evidence="3">
    <location>
        <begin position="232"/>
        <end position="367"/>
    </location>
</feature>
<evidence type="ECO:0000313" key="4">
    <source>
        <dbReference type="EMBL" id="PTB89861.1"/>
    </source>
</evidence>
<dbReference type="SMART" id="SM00849">
    <property type="entry name" value="Lactamase_B"/>
    <property type="match status" value="1"/>
</dbReference>
<dbReference type="Gene3D" id="3.40.50.10890">
    <property type="match status" value="1"/>
</dbReference>
<evidence type="ECO:0000259" key="3">
    <source>
        <dbReference type="SMART" id="SM01027"/>
    </source>
</evidence>
<feature type="domain" description="Metallo-beta-lactamase" evidence="2">
    <location>
        <begin position="13"/>
        <end position="227"/>
    </location>
</feature>
<keyword evidence="1 4" id="KW-0378">Hydrolase</keyword>
<sequence>MEVIHHGGQRTVTGSCHEFRYARGRAVLIDCGLLQEGDYSDEAQTIDFEMDGIEALIITHSHLDHVGRIPWLLAAGFRNPIFCTTATAELLPLILSDAIKIGMTRDRRVIEGLLDLLQELIRPLKYDQWLSISDDLMIRFRQAGHILGSAYVECEVGDQRVVFSGDIGCKNTPLLPDPTPLEKADWLFLESTYGNRLHEPRRDRTSRLSQVIQRSVENKGAVLIPAFSIGRTQELLYDIEQIIDELQRQPHEKYEFPVVVLDSPLAAAVTERYAKLKALWDDEAKDRIAKGRHPLDFSQLVTITSHADHERLVNRLRTTGEPVVIIAGAGMCTGGRIVNYLEALLPDARTDVVFVGYQAYGTTGYQIQMFGPLGGYVELNGERVIVNAQIHTLGGYSAHADQQELLDFVGSAEGRVKRVRLTHGDPAVQKVLAQKITAQFDIPVDAIE</sequence>
<dbReference type="InterPro" id="IPR001279">
    <property type="entry name" value="Metallo-B-lactamas"/>
</dbReference>
<dbReference type="PANTHER" id="PTHR11203">
    <property type="entry name" value="CLEAVAGE AND POLYADENYLATION SPECIFICITY FACTOR FAMILY MEMBER"/>
    <property type="match status" value="1"/>
</dbReference>
<dbReference type="InterPro" id="IPR036866">
    <property type="entry name" value="RibonucZ/Hydroxyglut_hydro"/>
</dbReference>
<dbReference type="GO" id="GO:0016787">
    <property type="term" value="F:hydrolase activity"/>
    <property type="evidence" value="ECO:0007669"/>
    <property type="project" value="UniProtKB-KW"/>
</dbReference>
<evidence type="ECO:0000259" key="2">
    <source>
        <dbReference type="SMART" id="SM00849"/>
    </source>
</evidence>
<accession>A0A6N4DHA8</accession>
<dbReference type="CDD" id="cd16295">
    <property type="entry name" value="TTHA0252-CPSF-like_MBL-fold"/>
    <property type="match status" value="1"/>
</dbReference>
<dbReference type="SMART" id="SM01027">
    <property type="entry name" value="Beta-Casp"/>
    <property type="match status" value="1"/>
</dbReference>
<organism evidence="4 5">
    <name type="scientific">Pseudidiomarina aestuarii</name>
    <dbReference type="NCBI Taxonomy" id="624146"/>
    <lineage>
        <taxon>Bacteria</taxon>
        <taxon>Pseudomonadati</taxon>
        <taxon>Pseudomonadota</taxon>
        <taxon>Gammaproteobacteria</taxon>
        <taxon>Alteromonadales</taxon>
        <taxon>Idiomarinaceae</taxon>
        <taxon>Pseudidiomarina</taxon>
    </lineage>
</organism>
<dbReference type="InterPro" id="IPR022712">
    <property type="entry name" value="Beta_Casp"/>
</dbReference>
<proteinExistence type="predicted"/>
<dbReference type="Gene3D" id="3.60.15.10">
    <property type="entry name" value="Ribonuclease Z/Hydroxyacylglutathione hydrolase-like"/>
    <property type="match status" value="1"/>
</dbReference>
<dbReference type="InterPro" id="IPR011108">
    <property type="entry name" value="RMMBL"/>
</dbReference>
<dbReference type="EMBL" id="PYVG01000006">
    <property type="protein sequence ID" value="PTB89861.1"/>
    <property type="molecule type" value="Genomic_DNA"/>
</dbReference>
<dbReference type="InterPro" id="IPR050698">
    <property type="entry name" value="MBL"/>
</dbReference>
<dbReference type="GO" id="GO:0004521">
    <property type="term" value="F:RNA endonuclease activity"/>
    <property type="evidence" value="ECO:0007669"/>
    <property type="project" value="TreeGrafter"/>
</dbReference>
<evidence type="ECO:0000313" key="5">
    <source>
        <dbReference type="Proteomes" id="UP000241514"/>
    </source>
</evidence>
<dbReference type="PANTHER" id="PTHR11203:SF37">
    <property type="entry name" value="INTEGRATOR COMPLEX SUBUNIT 11"/>
    <property type="match status" value="1"/>
</dbReference>
<gene>
    <name evidence="4" type="ORF">C9928_01925</name>
</gene>
<comment type="caution">
    <text evidence="4">The sequence shown here is derived from an EMBL/GenBank/DDBJ whole genome shotgun (WGS) entry which is preliminary data.</text>
</comment>
<dbReference type="Pfam" id="PF00753">
    <property type="entry name" value="Lactamase_B"/>
    <property type="match status" value="1"/>
</dbReference>
<dbReference type="Pfam" id="PF07521">
    <property type="entry name" value="RMMBL"/>
    <property type="match status" value="1"/>
</dbReference>
<dbReference type="AlphaFoldDB" id="A0A6N4DHA8"/>
<dbReference type="Proteomes" id="UP000241514">
    <property type="component" value="Unassembled WGS sequence"/>
</dbReference>
<evidence type="ECO:0000256" key="1">
    <source>
        <dbReference type="ARBA" id="ARBA00022801"/>
    </source>
</evidence>
<dbReference type="Pfam" id="PF10996">
    <property type="entry name" value="Beta-Casp"/>
    <property type="match status" value="1"/>
</dbReference>
<name>A0A6N4DHA8_9GAMM</name>
<dbReference type="SUPFAM" id="SSF56281">
    <property type="entry name" value="Metallo-hydrolase/oxidoreductase"/>
    <property type="match status" value="1"/>
</dbReference>
<protein>
    <submittedName>
        <fullName evidence="4">MBL fold hydrolase</fullName>
    </submittedName>
</protein>
<reference evidence="4 5" key="1">
    <citation type="submission" date="2018-03" db="EMBL/GenBank/DDBJ databases">
        <title>Cross-interface Injection: A General Nanoliter Liquid Handling Method Applied to Single Cells Genome Amplification Automated Nanoliter Liquid Handling Applied to Single Cell Multiple Displacement Amplification.</title>
        <authorList>
            <person name="Yun J."/>
            <person name="Xu P."/>
            <person name="Xu J."/>
            <person name="Dai X."/>
            <person name="Wang Y."/>
            <person name="Zheng X."/>
            <person name="Cao C."/>
            <person name="Yi Q."/>
            <person name="Zhu Y."/>
            <person name="Wang L."/>
            <person name="Dong Z."/>
            <person name="Huang Y."/>
            <person name="Huang L."/>
            <person name="Du W."/>
        </authorList>
    </citation>
    <scope>NUCLEOTIDE SEQUENCE [LARGE SCALE GENOMIC DNA]</scope>
    <source>
        <strain evidence="4 5">A9-4</strain>
    </source>
</reference>